<dbReference type="Proteomes" id="UP000287857">
    <property type="component" value="Unassembled WGS sequence"/>
</dbReference>
<feature type="domain" description="AB hydrolase-1" evidence="1">
    <location>
        <begin position="24"/>
        <end position="138"/>
    </location>
</feature>
<dbReference type="InterPro" id="IPR029058">
    <property type="entry name" value="AB_hydrolase_fold"/>
</dbReference>
<dbReference type="PANTHER" id="PTHR43798">
    <property type="entry name" value="MONOACYLGLYCEROL LIPASE"/>
    <property type="match status" value="1"/>
</dbReference>
<dbReference type="InterPro" id="IPR000073">
    <property type="entry name" value="AB_hydrolase_1"/>
</dbReference>
<dbReference type="GO" id="GO:0046464">
    <property type="term" value="P:acylglycerol catabolic process"/>
    <property type="evidence" value="ECO:0007669"/>
    <property type="project" value="TreeGrafter"/>
</dbReference>
<accession>A0A429ZXF1</accession>
<dbReference type="SUPFAM" id="SSF53474">
    <property type="entry name" value="alpha/beta-Hydrolases"/>
    <property type="match status" value="1"/>
</dbReference>
<dbReference type="GO" id="GO:0047372">
    <property type="term" value="F:monoacylglycerol lipase activity"/>
    <property type="evidence" value="ECO:0007669"/>
    <property type="project" value="TreeGrafter"/>
</dbReference>
<evidence type="ECO:0000259" key="1">
    <source>
        <dbReference type="Pfam" id="PF00561"/>
    </source>
</evidence>
<organism evidence="2 3">
    <name type="scientific">Vagococcus vulneris</name>
    <dbReference type="NCBI Taxonomy" id="1977869"/>
    <lineage>
        <taxon>Bacteria</taxon>
        <taxon>Bacillati</taxon>
        <taxon>Bacillota</taxon>
        <taxon>Bacilli</taxon>
        <taxon>Lactobacillales</taxon>
        <taxon>Enterococcaceae</taxon>
        <taxon>Vagococcus</taxon>
    </lineage>
</organism>
<dbReference type="OrthoDB" id="1817159at2"/>
<comment type="caution">
    <text evidence="2">The sequence shown here is derived from an EMBL/GenBank/DDBJ whole genome shotgun (WGS) entry which is preliminary data.</text>
</comment>
<gene>
    <name evidence="2" type="ORF">CBF37_07075</name>
</gene>
<keyword evidence="3" id="KW-1185">Reference proteome</keyword>
<dbReference type="GO" id="GO:0016020">
    <property type="term" value="C:membrane"/>
    <property type="evidence" value="ECO:0007669"/>
    <property type="project" value="TreeGrafter"/>
</dbReference>
<proteinExistence type="predicted"/>
<dbReference type="PANTHER" id="PTHR43798:SF5">
    <property type="entry name" value="MONOACYLGLYCEROL LIPASE ABHD6"/>
    <property type="match status" value="1"/>
</dbReference>
<evidence type="ECO:0000313" key="2">
    <source>
        <dbReference type="EMBL" id="RST98530.1"/>
    </source>
</evidence>
<name>A0A429ZXF1_9ENTE</name>
<sequence>MSVYKTELGSIHYFYKKAKENQKTIVFLPSFGGDSTYFNFKNIIDKLNHQYGYLAIDTIGYGESIEQDMNRNISNIIQNYLDIINYLKLKNIVLFGHSMGAIYSLFLSQKKLDIKSIFLIEPPHIDIKDAVLNEDENFIEQVKNIKTMIVKGDVIPTDFLESTNPNNTLEERTLNSQILFNGFGNESILSESKNTVETIDESAKILSDSLLANITLLCTDAREEEYNNSQFKNVKDIFALKGSHYLHWSNEKEVLKILFNVI</sequence>
<evidence type="ECO:0000313" key="3">
    <source>
        <dbReference type="Proteomes" id="UP000287857"/>
    </source>
</evidence>
<dbReference type="Pfam" id="PF00561">
    <property type="entry name" value="Abhydrolase_1"/>
    <property type="match status" value="1"/>
</dbReference>
<dbReference type="AlphaFoldDB" id="A0A429ZXF1"/>
<dbReference type="RefSeq" id="WP_125984063.1">
    <property type="nucleotide sequence ID" value="NZ_NGJS01000009.1"/>
</dbReference>
<dbReference type="InterPro" id="IPR050266">
    <property type="entry name" value="AB_hydrolase_sf"/>
</dbReference>
<dbReference type="Gene3D" id="3.40.50.1820">
    <property type="entry name" value="alpha/beta hydrolase"/>
    <property type="match status" value="1"/>
</dbReference>
<reference evidence="2 3" key="1">
    <citation type="submission" date="2017-05" db="EMBL/GenBank/DDBJ databases">
        <title>Vagococcus spp. assemblies.</title>
        <authorList>
            <person name="Gulvik C.A."/>
        </authorList>
    </citation>
    <scope>NUCLEOTIDE SEQUENCE [LARGE SCALE GENOMIC DNA]</scope>
    <source>
        <strain evidence="2 3">SS1995</strain>
    </source>
</reference>
<protein>
    <recommendedName>
        <fullName evidence="1">AB hydrolase-1 domain-containing protein</fullName>
    </recommendedName>
</protein>
<dbReference type="EMBL" id="NGJS01000009">
    <property type="protein sequence ID" value="RST98530.1"/>
    <property type="molecule type" value="Genomic_DNA"/>
</dbReference>